<dbReference type="InterPro" id="IPR051011">
    <property type="entry name" value="Metal_resp_trans_reg"/>
</dbReference>
<sequence>MYARDNTKLVVDWERLPPAEQVDAATEAFRMLGDATRLRLLWLLCGGEYDVTTLADQLGAPRPAVSQHLAKLRLAGLVSQRRDGRRAVYAARGGHVRRLLAEALGAAAHHVKGLPDHD</sequence>
<dbReference type="SMART" id="SM00418">
    <property type="entry name" value="HTH_ARSR"/>
    <property type="match status" value="1"/>
</dbReference>
<gene>
    <name evidence="5" type="ORF">IW245_002615</name>
</gene>
<dbReference type="InterPro" id="IPR036388">
    <property type="entry name" value="WH-like_DNA-bd_sf"/>
</dbReference>
<evidence type="ECO:0000313" key="5">
    <source>
        <dbReference type="EMBL" id="MBG6136421.1"/>
    </source>
</evidence>
<dbReference type="SUPFAM" id="SSF46785">
    <property type="entry name" value="Winged helix' DNA-binding domain"/>
    <property type="match status" value="1"/>
</dbReference>
<dbReference type="PRINTS" id="PR00778">
    <property type="entry name" value="HTHARSR"/>
</dbReference>
<evidence type="ECO:0000313" key="6">
    <source>
        <dbReference type="Proteomes" id="UP000622552"/>
    </source>
</evidence>
<organism evidence="5 6">
    <name type="scientific">Longispora fulva</name>
    <dbReference type="NCBI Taxonomy" id="619741"/>
    <lineage>
        <taxon>Bacteria</taxon>
        <taxon>Bacillati</taxon>
        <taxon>Actinomycetota</taxon>
        <taxon>Actinomycetes</taxon>
        <taxon>Micromonosporales</taxon>
        <taxon>Micromonosporaceae</taxon>
        <taxon>Longispora</taxon>
    </lineage>
</organism>
<dbReference type="InterPro" id="IPR036390">
    <property type="entry name" value="WH_DNA-bd_sf"/>
</dbReference>
<feature type="domain" description="HTH arsR-type" evidence="4">
    <location>
        <begin position="17"/>
        <end position="111"/>
    </location>
</feature>
<keyword evidence="2 5" id="KW-0238">DNA-binding</keyword>
<evidence type="ECO:0000256" key="1">
    <source>
        <dbReference type="ARBA" id="ARBA00023015"/>
    </source>
</evidence>
<dbReference type="EMBL" id="JADOUF010000001">
    <property type="protein sequence ID" value="MBG6136421.1"/>
    <property type="molecule type" value="Genomic_DNA"/>
</dbReference>
<keyword evidence="1" id="KW-0805">Transcription regulation</keyword>
<dbReference type="Pfam" id="PF01022">
    <property type="entry name" value="HTH_5"/>
    <property type="match status" value="1"/>
</dbReference>
<dbReference type="AlphaFoldDB" id="A0A8J7GEU3"/>
<evidence type="ECO:0000256" key="3">
    <source>
        <dbReference type="ARBA" id="ARBA00023163"/>
    </source>
</evidence>
<dbReference type="InterPro" id="IPR001845">
    <property type="entry name" value="HTH_ArsR_DNA-bd_dom"/>
</dbReference>
<name>A0A8J7GEU3_9ACTN</name>
<dbReference type="RefSeq" id="WP_197003401.1">
    <property type="nucleotide sequence ID" value="NZ_BONS01000015.1"/>
</dbReference>
<dbReference type="Gene3D" id="1.10.10.10">
    <property type="entry name" value="Winged helix-like DNA-binding domain superfamily/Winged helix DNA-binding domain"/>
    <property type="match status" value="1"/>
</dbReference>
<dbReference type="InterPro" id="IPR011991">
    <property type="entry name" value="ArsR-like_HTH"/>
</dbReference>
<evidence type="ECO:0000259" key="4">
    <source>
        <dbReference type="PROSITE" id="PS50987"/>
    </source>
</evidence>
<dbReference type="GO" id="GO:0003677">
    <property type="term" value="F:DNA binding"/>
    <property type="evidence" value="ECO:0007669"/>
    <property type="project" value="UniProtKB-KW"/>
</dbReference>
<accession>A0A8J7GEU3</accession>
<dbReference type="GO" id="GO:0003700">
    <property type="term" value="F:DNA-binding transcription factor activity"/>
    <property type="evidence" value="ECO:0007669"/>
    <property type="project" value="InterPro"/>
</dbReference>
<dbReference type="NCBIfam" id="NF033788">
    <property type="entry name" value="HTH_metalloreg"/>
    <property type="match status" value="1"/>
</dbReference>
<comment type="caution">
    <text evidence="5">The sequence shown here is derived from an EMBL/GenBank/DDBJ whole genome shotgun (WGS) entry which is preliminary data.</text>
</comment>
<dbReference type="PROSITE" id="PS50987">
    <property type="entry name" value="HTH_ARSR_2"/>
    <property type="match status" value="1"/>
</dbReference>
<evidence type="ECO:0000256" key="2">
    <source>
        <dbReference type="ARBA" id="ARBA00023125"/>
    </source>
</evidence>
<dbReference type="PANTHER" id="PTHR43132">
    <property type="entry name" value="ARSENICAL RESISTANCE OPERON REPRESSOR ARSR-RELATED"/>
    <property type="match status" value="1"/>
</dbReference>
<dbReference type="CDD" id="cd00090">
    <property type="entry name" value="HTH_ARSR"/>
    <property type="match status" value="1"/>
</dbReference>
<keyword evidence="3" id="KW-0804">Transcription</keyword>
<proteinExistence type="predicted"/>
<reference evidence="5" key="1">
    <citation type="submission" date="2020-11" db="EMBL/GenBank/DDBJ databases">
        <title>Sequencing the genomes of 1000 actinobacteria strains.</title>
        <authorList>
            <person name="Klenk H.-P."/>
        </authorList>
    </citation>
    <scope>NUCLEOTIDE SEQUENCE</scope>
    <source>
        <strain evidence="5">DSM 45356</strain>
    </source>
</reference>
<dbReference type="PANTHER" id="PTHR43132:SF8">
    <property type="entry name" value="HTH-TYPE TRANSCRIPTIONAL REGULATOR KMTR"/>
    <property type="match status" value="1"/>
</dbReference>
<dbReference type="Proteomes" id="UP000622552">
    <property type="component" value="Unassembled WGS sequence"/>
</dbReference>
<keyword evidence="6" id="KW-1185">Reference proteome</keyword>
<protein>
    <submittedName>
        <fullName evidence="5">DNA-binding transcriptional ArsR family regulator</fullName>
    </submittedName>
</protein>